<reference evidence="2" key="1">
    <citation type="journal article" date="2023" name="Hortic. Res.">
        <title>A chromosome-level phased genome enabling allele-level studies in sweet orange: a case study on citrus Huanglongbing tolerance.</title>
        <authorList>
            <person name="Wu B."/>
            <person name="Yu Q."/>
            <person name="Deng Z."/>
            <person name="Duan Y."/>
            <person name="Luo F."/>
            <person name="Gmitter F. Jr."/>
        </authorList>
    </citation>
    <scope>NUCLEOTIDE SEQUENCE [LARGE SCALE GENOMIC DNA]</scope>
    <source>
        <strain evidence="2">cv. Valencia</strain>
    </source>
</reference>
<name>A0ACB8NUT6_CITSI</name>
<dbReference type="EMBL" id="CM039170">
    <property type="protein sequence ID" value="KAH9801810.1"/>
    <property type="molecule type" value="Genomic_DNA"/>
</dbReference>
<dbReference type="Proteomes" id="UP000829398">
    <property type="component" value="Chromosome 1"/>
</dbReference>
<comment type="caution">
    <text evidence="1">The sequence shown here is derived from an EMBL/GenBank/DDBJ whole genome shotgun (WGS) entry which is preliminary data.</text>
</comment>
<sequence>MLRRSSRRGRGRTRPIVGLTSGIVPAGESEPVNEGLVMRERDADGSRMLRFEIHTIMTASRYTEFGEVVEAARRVEHNISEGRRVHALKQKHSQSWAEGGSSSRPTKRGVFLRVILIVRKGVRVQASGETQDRLSVIAQCNHQWGVIPGIRDSMTAVVGDIVMIVLGLSNRLLAFHVAGIIRGSDALEIEFVICVVSLDTSGDYALLYLKVIALPERQPHGQRGQPGRPHTEARVFALMQHEARATLEVSMGILALMQHEARATLEVSMGILALMQHEARATPEVSMGILALMQHEARATPEVIMGREPELLDCGLVVRTPTGESLLAESVYRDCMIDTEARELKLEDIAVVKEFPDVFPDELPRMPPNKEVEFSIDLVPGTSPISMAPYRMAPAELKELKVQLQELVERGFIRPSVSPWGAPVLFVKKKDGTFRLCINYRQLNKVTIRNKYPLPHIDDLFYQLQGAKVFSKIDLRSGYHQLRIKDVDVPKTTFRTRYGHYEFLVMPVVSCTWRCYTRSIIE</sequence>
<evidence type="ECO:0000313" key="1">
    <source>
        <dbReference type="EMBL" id="KAH9801810.1"/>
    </source>
</evidence>
<evidence type="ECO:0000313" key="2">
    <source>
        <dbReference type="Proteomes" id="UP000829398"/>
    </source>
</evidence>
<organism evidence="1 2">
    <name type="scientific">Citrus sinensis</name>
    <name type="common">Sweet orange</name>
    <name type="synonym">Citrus aurantium var. sinensis</name>
    <dbReference type="NCBI Taxonomy" id="2711"/>
    <lineage>
        <taxon>Eukaryota</taxon>
        <taxon>Viridiplantae</taxon>
        <taxon>Streptophyta</taxon>
        <taxon>Embryophyta</taxon>
        <taxon>Tracheophyta</taxon>
        <taxon>Spermatophyta</taxon>
        <taxon>Magnoliopsida</taxon>
        <taxon>eudicotyledons</taxon>
        <taxon>Gunneridae</taxon>
        <taxon>Pentapetalae</taxon>
        <taxon>rosids</taxon>
        <taxon>malvids</taxon>
        <taxon>Sapindales</taxon>
        <taxon>Rutaceae</taxon>
        <taxon>Aurantioideae</taxon>
        <taxon>Citrus</taxon>
    </lineage>
</organism>
<protein>
    <submittedName>
        <fullName evidence="1">Uncharacterized protein</fullName>
    </submittedName>
</protein>
<gene>
    <name evidence="1" type="ORF">KPL71_001167</name>
</gene>
<accession>A0ACB8NUT6</accession>
<proteinExistence type="predicted"/>
<keyword evidence="2" id="KW-1185">Reference proteome</keyword>